<evidence type="ECO:0000256" key="1">
    <source>
        <dbReference type="SAM" id="MobiDB-lite"/>
    </source>
</evidence>
<feature type="compositionally biased region" description="Low complexity" evidence="1">
    <location>
        <begin position="82"/>
        <end position="102"/>
    </location>
</feature>
<evidence type="ECO:0000313" key="3">
    <source>
        <dbReference type="Proteomes" id="UP000198346"/>
    </source>
</evidence>
<protein>
    <submittedName>
        <fullName evidence="2">Uncharacterized protein</fullName>
    </submittedName>
</protein>
<accession>A0A239PZ64</accession>
<proteinExistence type="predicted"/>
<dbReference type="Proteomes" id="UP000198346">
    <property type="component" value="Unassembled WGS sequence"/>
</dbReference>
<feature type="compositionally biased region" description="Basic and acidic residues" evidence="1">
    <location>
        <begin position="104"/>
        <end position="116"/>
    </location>
</feature>
<dbReference type="AlphaFoldDB" id="A0A239PZ64"/>
<evidence type="ECO:0000313" key="2">
    <source>
        <dbReference type="EMBL" id="SNT75460.1"/>
    </source>
</evidence>
<feature type="region of interest" description="Disordered" evidence="1">
    <location>
        <begin position="1"/>
        <end position="31"/>
    </location>
</feature>
<feature type="region of interest" description="Disordered" evidence="1">
    <location>
        <begin position="60"/>
        <end position="116"/>
    </location>
</feature>
<reference evidence="2 3" key="1">
    <citation type="submission" date="2017-07" db="EMBL/GenBank/DDBJ databases">
        <authorList>
            <person name="Sun Z.S."/>
            <person name="Albrecht U."/>
            <person name="Echele G."/>
            <person name="Lee C.C."/>
        </authorList>
    </citation>
    <scope>NUCLEOTIDE SEQUENCE [LARGE SCALE GENOMIC DNA]</scope>
    <source>
        <strain evidence="2 3">CGMCC 1.12710</strain>
    </source>
</reference>
<dbReference type="EMBL" id="FZQA01000008">
    <property type="protein sequence ID" value="SNT75460.1"/>
    <property type="molecule type" value="Genomic_DNA"/>
</dbReference>
<sequence>MTYESNSRRKGLPDYDDFQSRQSDAGKDKEGKFASLTAALLARKGEAEPALEPFAHARVAASTARQMAPGETHALDRKAAPVDRPAARAPAGHAHPAPFATADARSEEPKRFAENCPRERIAKSPKRAAVTFRMSVHDFLRLKLASAELERSSQDIIIDAIEAYLNEQGVERLDDCKCLREAGDICASRSEARVASRGDEPAAE</sequence>
<dbReference type="OrthoDB" id="7507351at2"/>
<organism evidence="2 3">
    <name type="scientific">Amphiplicatus metriothermophilus</name>
    <dbReference type="NCBI Taxonomy" id="1519374"/>
    <lineage>
        <taxon>Bacteria</taxon>
        <taxon>Pseudomonadati</taxon>
        <taxon>Pseudomonadota</taxon>
        <taxon>Alphaproteobacteria</taxon>
        <taxon>Parvularculales</taxon>
        <taxon>Parvularculaceae</taxon>
        <taxon>Amphiplicatus</taxon>
    </lineage>
</organism>
<gene>
    <name evidence="2" type="ORF">SAMN06297382_2751</name>
</gene>
<name>A0A239PZ64_9PROT</name>
<dbReference type="RefSeq" id="WP_089413172.1">
    <property type="nucleotide sequence ID" value="NZ_FZQA01000008.1"/>
</dbReference>
<keyword evidence="3" id="KW-1185">Reference proteome</keyword>